<feature type="transmembrane region" description="Helical" evidence="1">
    <location>
        <begin position="6"/>
        <end position="26"/>
    </location>
</feature>
<dbReference type="EMBL" id="JAGMVS010000072">
    <property type="protein sequence ID" value="MCM2437970.1"/>
    <property type="molecule type" value="Genomic_DNA"/>
</dbReference>
<feature type="transmembrane region" description="Helical" evidence="1">
    <location>
        <begin position="38"/>
        <end position="71"/>
    </location>
</feature>
<comment type="caution">
    <text evidence="2">The sequence shown here is derived from an EMBL/GenBank/DDBJ whole genome shotgun (WGS) entry which is preliminary data.</text>
</comment>
<reference evidence="2" key="1">
    <citation type="submission" date="2021-04" db="EMBL/GenBank/DDBJ databases">
        <title>Taxonomic assessment of Weissella genus.</title>
        <authorList>
            <person name="Fanelli F."/>
            <person name="Chieffi D."/>
            <person name="Dell'Aquila A."/>
            <person name="Gyu-Sung C."/>
            <person name="Franz C.M.A.P."/>
            <person name="Fusco V."/>
        </authorList>
    </citation>
    <scope>NUCLEOTIDE SEQUENCE</scope>
    <source>
        <strain evidence="2">LMG 25373</strain>
    </source>
</reference>
<gene>
    <name evidence="2" type="ORF">KAK10_08625</name>
</gene>
<keyword evidence="1" id="KW-0472">Membrane</keyword>
<dbReference type="RefSeq" id="WP_205144321.1">
    <property type="nucleotide sequence ID" value="NZ_JAFBDN010000033.1"/>
</dbReference>
<organism evidence="2 3">
    <name type="scientific">Periweissella beninensis</name>
    <dbReference type="NCBI Taxonomy" id="504936"/>
    <lineage>
        <taxon>Bacteria</taxon>
        <taxon>Bacillati</taxon>
        <taxon>Bacillota</taxon>
        <taxon>Bacilli</taxon>
        <taxon>Lactobacillales</taxon>
        <taxon>Lactobacillaceae</taxon>
        <taxon>Periweissella</taxon>
    </lineage>
</organism>
<sequence>MINTLTMIVTFALIVVGFVISFLRLLNSKSKKDESFTIELMILFSGLSLTLWNLSYFGILIATLGALGVILETKNK</sequence>
<evidence type="ECO:0000313" key="3">
    <source>
        <dbReference type="Proteomes" id="UP001057481"/>
    </source>
</evidence>
<protein>
    <submittedName>
        <fullName evidence="2">Uncharacterized protein</fullName>
    </submittedName>
</protein>
<keyword evidence="3" id="KW-1185">Reference proteome</keyword>
<keyword evidence="1" id="KW-1133">Transmembrane helix</keyword>
<accession>A0ABT0VJF9</accession>
<name>A0ABT0VJF9_9LACO</name>
<proteinExistence type="predicted"/>
<keyword evidence="1" id="KW-0812">Transmembrane</keyword>
<dbReference type="Proteomes" id="UP001057481">
    <property type="component" value="Unassembled WGS sequence"/>
</dbReference>
<evidence type="ECO:0000256" key="1">
    <source>
        <dbReference type="SAM" id="Phobius"/>
    </source>
</evidence>
<evidence type="ECO:0000313" key="2">
    <source>
        <dbReference type="EMBL" id="MCM2437970.1"/>
    </source>
</evidence>